<dbReference type="SUPFAM" id="SSF53098">
    <property type="entry name" value="Ribonuclease H-like"/>
    <property type="match status" value="1"/>
</dbReference>
<reference evidence="21 22" key="1">
    <citation type="submission" date="2024-07" db="EMBL/GenBank/DDBJ databases">
        <authorList>
            <person name="Pitt A."/>
            <person name="Hahn M.W."/>
        </authorList>
    </citation>
    <scope>NUCLEOTIDE SEQUENCE [LARGE SCALE GENOMIC DNA]</scope>
    <source>
        <strain evidence="21 22">2-AUSEE-184A6</strain>
    </source>
</reference>
<dbReference type="Gene3D" id="3.30.70.370">
    <property type="match status" value="1"/>
</dbReference>
<evidence type="ECO:0000256" key="15">
    <source>
        <dbReference type="NCBIfam" id="TIGR00593"/>
    </source>
</evidence>
<evidence type="ECO:0000256" key="11">
    <source>
        <dbReference type="ARBA" id="ARBA00022932"/>
    </source>
</evidence>
<dbReference type="PROSITE" id="PS00447">
    <property type="entry name" value="DNA_POLYMERASE_A"/>
    <property type="match status" value="1"/>
</dbReference>
<evidence type="ECO:0000256" key="3">
    <source>
        <dbReference type="ARBA" id="ARBA00020311"/>
    </source>
</evidence>
<comment type="caution">
    <text evidence="21">The sequence shown here is derived from an EMBL/GenBank/DDBJ whole genome shotgun (WGS) entry which is preliminary data.</text>
</comment>
<gene>
    <name evidence="16 21" type="primary">polA</name>
    <name evidence="21" type="ORF">V7S74_00415</name>
</gene>
<dbReference type="Gene3D" id="3.40.50.1010">
    <property type="entry name" value="5'-nuclease"/>
    <property type="match status" value="1"/>
</dbReference>
<dbReference type="SMART" id="SM00482">
    <property type="entry name" value="POLAc"/>
    <property type="match status" value="1"/>
</dbReference>
<feature type="chain" id="PRO_5046992759" description="DNA polymerase I" evidence="17">
    <location>
        <begin position="22"/>
        <end position="940"/>
    </location>
</feature>
<keyword evidence="5 16" id="KW-0548">Nucleotidyltransferase</keyword>
<dbReference type="InterPro" id="IPR020046">
    <property type="entry name" value="5-3_exonucl_a-hlix_arch_N"/>
</dbReference>
<dbReference type="InterPro" id="IPR036279">
    <property type="entry name" value="5-3_exonuclease_C_sf"/>
</dbReference>
<accession>A0ABW8SSM1</accession>
<evidence type="ECO:0000256" key="14">
    <source>
        <dbReference type="ARBA" id="ARBA00049244"/>
    </source>
</evidence>
<feature type="domain" description="DNA-directed DNA polymerase family A palm" evidence="20">
    <location>
        <begin position="697"/>
        <end position="904"/>
    </location>
</feature>
<evidence type="ECO:0000256" key="1">
    <source>
        <dbReference type="ARBA" id="ARBA00007705"/>
    </source>
</evidence>
<keyword evidence="17" id="KW-0732">Signal</keyword>
<dbReference type="SUPFAM" id="SSF47807">
    <property type="entry name" value="5' to 3' exonuclease, C-terminal subdomain"/>
    <property type="match status" value="1"/>
</dbReference>
<dbReference type="SUPFAM" id="SSF88723">
    <property type="entry name" value="PIN domain-like"/>
    <property type="match status" value="1"/>
</dbReference>
<dbReference type="InterPro" id="IPR018320">
    <property type="entry name" value="DNA_polymerase_1"/>
</dbReference>
<evidence type="ECO:0000259" key="20">
    <source>
        <dbReference type="SMART" id="SM00482"/>
    </source>
</evidence>
<proteinExistence type="inferred from homology"/>
<dbReference type="EC" id="2.7.7.7" evidence="2 15"/>
<dbReference type="InterPro" id="IPR012337">
    <property type="entry name" value="RNaseH-like_sf"/>
</dbReference>
<keyword evidence="11 16" id="KW-0239">DNA-directed DNA polymerase</keyword>
<dbReference type="EMBL" id="JBEWZG010000001">
    <property type="protein sequence ID" value="MFL0205195.1"/>
    <property type="molecule type" value="Genomic_DNA"/>
</dbReference>
<dbReference type="NCBIfam" id="TIGR00593">
    <property type="entry name" value="pola"/>
    <property type="match status" value="1"/>
</dbReference>
<dbReference type="InterPro" id="IPR002562">
    <property type="entry name" value="3'-5'_exonuclease_dom"/>
</dbReference>
<dbReference type="InterPro" id="IPR043502">
    <property type="entry name" value="DNA/RNA_pol_sf"/>
</dbReference>
<evidence type="ECO:0000256" key="7">
    <source>
        <dbReference type="ARBA" id="ARBA00022722"/>
    </source>
</evidence>
<sequence length="940" mass="105358">MKKLFLFDAMALIYRAHFAFAKTPRISSKGINTSAVFGFANTILEVINKEKPDYLGVAFDTPKPTFRHVEYTPYKAQRQEQPEDITIAIPYVKRLVEAMDIPLLILDGYEADDVIGTIAKKAVRANPDIEVYMMTPDKDYGQLVEERIKMYKPAFMGKGVEVLGPKEVCERWNISNVDQVIDMLGLMGDAVDNIPGIPGVGEKTAQKLIEQFGSLENLLNNTDQLKGKLQENLVNFREQGILSKHLARIMLEVPIEYEEEKLKATPPNRALLEPLLEELEFRTLRKRILGEDEPVVAKVKASPKVDANQMDMFGSQAPATASAPEMEEEEVSTTSYSNLSNTAHQYHLVQGENAIKSLISFLDRQDAFCFDTETTSLVAIEAQLVGMSFSYRKGEAFYVPFPEDQSACQAQADLFKGIFAKESTTKIAQNIKYDMSVLRNYGIEIKGATYDTMLAHYLIEPEKRHGMDALALAYLSYEPMSIENLIGKKGAKQGNMREVELNLIKEYAAEDADITLQLKPFLDKQLTTNPKAVQLLNEVEMPLARVLSAIECEGVNLDVPFLQEMSKTLEADSKAVQEKIFATAGQEFNIASPKQLGEILFEKLKLDPKAKKTKTGQYMTGEEVLSKLEAEHEIASLILDFRELQKLKSTYVDALPALISPATGRIHTSFMQAVTATGRLSSKDPNLQNIPIRTVRGREIRKAFIPRDENHLILSADYSQIELRIMAAFSKDESMLDAFNNGLDVHKATAAKVFHVPLEEVTSDMRRKAKTVNFGIIYGVSAFGLAAQLGISRTEAKEIIDQYFVEFPKVKTFMDQSITDARDNGYVETVLGRRRYLRDILSANMNERGLAERNAINAPIQGSAADMIKVAMIQIQDFLEKENLKSKMILTVHDELVFDAHKDEVDYLKVQINKIMCEAMDLGVAMETGIGVGENWLEAH</sequence>
<dbReference type="NCBIfam" id="NF004397">
    <property type="entry name" value="PRK05755.1"/>
    <property type="match status" value="1"/>
</dbReference>
<feature type="signal peptide" evidence="17">
    <location>
        <begin position="1"/>
        <end position="21"/>
    </location>
</feature>
<dbReference type="Gene3D" id="1.20.1060.10">
    <property type="entry name" value="Taq DNA Polymerase, Chain T, domain 4"/>
    <property type="match status" value="1"/>
</dbReference>
<dbReference type="GO" id="GO:0003887">
    <property type="term" value="F:DNA-directed DNA polymerase activity"/>
    <property type="evidence" value="ECO:0007669"/>
    <property type="project" value="UniProtKB-EC"/>
</dbReference>
<comment type="function">
    <text evidence="16">In addition to polymerase activity, this DNA polymerase exhibits 3'-5' and 5'-3' exonuclease activity.</text>
</comment>
<keyword evidence="6 16" id="KW-0235">DNA replication</keyword>
<dbReference type="InterPro" id="IPR036397">
    <property type="entry name" value="RNaseH_sf"/>
</dbReference>
<dbReference type="SUPFAM" id="SSF56672">
    <property type="entry name" value="DNA/RNA polymerases"/>
    <property type="match status" value="1"/>
</dbReference>
<dbReference type="PANTHER" id="PTHR10133">
    <property type="entry name" value="DNA POLYMERASE I"/>
    <property type="match status" value="1"/>
</dbReference>
<keyword evidence="12 16" id="KW-0238">DNA-binding</keyword>
<keyword evidence="8 16" id="KW-0227">DNA damage</keyword>
<feature type="domain" description="5'-3' exonuclease" evidence="19">
    <location>
        <begin position="2"/>
        <end position="265"/>
    </location>
</feature>
<evidence type="ECO:0000256" key="16">
    <source>
        <dbReference type="RuleBase" id="RU004460"/>
    </source>
</evidence>
<evidence type="ECO:0000259" key="18">
    <source>
        <dbReference type="SMART" id="SM00474"/>
    </source>
</evidence>
<dbReference type="InterPro" id="IPR002421">
    <property type="entry name" value="5-3_exonuclease"/>
</dbReference>
<dbReference type="CDD" id="cd06139">
    <property type="entry name" value="DNA_polA_I_Ecoli_like_exo"/>
    <property type="match status" value="1"/>
</dbReference>
<keyword evidence="13 16" id="KW-0234">DNA repair</keyword>
<keyword evidence="10 16" id="KW-0269">Exonuclease</keyword>
<dbReference type="Proteomes" id="UP001623559">
    <property type="component" value="Unassembled WGS sequence"/>
</dbReference>
<dbReference type="Gene3D" id="1.10.150.20">
    <property type="entry name" value="5' to 3' exonuclease, C-terminal subdomain"/>
    <property type="match status" value="2"/>
</dbReference>
<evidence type="ECO:0000313" key="21">
    <source>
        <dbReference type="EMBL" id="MFL0205195.1"/>
    </source>
</evidence>
<dbReference type="InterPro" id="IPR029060">
    <property type="entry name" value="PIN-like_dom_sf"/>
</dbReference>
<evidence type="ECO:0000256" key="12">
    <source>
        <dbReference type="ARBA" id="ARBA00023125"/>
    </source>
</evidence>
<comment type="catalytic activity">
    <reaction evidence="14 16">
        <text>DNA(n) + a 2'-deoxyribonucleoside 5'-triphosphate = DNA(n+1) + diphosphate</text>
        <dbReference type="Rhea" id="RHEA:22508"/>
        <dbReference type="Rhea" id="RHEA-COMP:17339"/>
        <dbReference type="Rhea" id="RHEA-COMP:17340"/>
        <dbReference type="ChEBI" id="CHEBI:33019"/>
        <dbReference type="ChEBI" id="CHEBI:61560"/>
        <dbReference type="ChEBI" id="CHEBI:173112"/>
        <dbReference type="EC" id="2.7.7.7"/>
    </reaction>
</comment>
<dbReference type="InterPro" id="IPR020045">
    <property type="entry name" value="DNA_polI_H3TH"/>
</dbReference>
<evidence type="ECO:0000256" key="17">
    <source>
        <dbReference type="SAM" id="SignalP"/>
    </source>
</evidence>
<dbReference type="CDD" id="cd09898">
    <property type="entry name" value="H3TH_53EXO"/>
    <property type="match status" value="1"/>
</dbReference>
<dbReference type="InterPro" id="IPR001098">
    <property type="entry name" value="DNA-dir_DNA_pol_A_palm_dom"/>
</dbReference>
<evidence type="ECO:0000256" key="10">
    <source>
        <dbReference type="ARBA" id="ARBA00022839"/>
    </source>
</evidence>
<dbReference type="CDD" id="cd08637">
    <property type="entry name" value="DNA_pol_A_pol_I_C"/>
    <property type="match status" value="1"/>
</dbReference>
<keyword evidence="4 16" id="KW-0808">Transferase</keyword>
<feature type="domain" description="3'-5' exonuclease" evidence="18">
    <location>
        <begin position="346"/>
        <end position="527"/>
    </location>
</feature>
<keyword evidence="9 16" id="KW-0378">Hydrolase</keyword>
<evidence type="ECO:0000256" key="6">
    <source>
        <dbReference type="ARBA" id="ARBA00022705"/>
    </source>
</evidence>
<keyword evidence="7" id="KW-0540">Nuclease</keyword>
<evidence type="ECO:0000256" key="4">
    <source>
        <dbReference type="ARBA" id="ARBA00022679"/>
    </source>
</evidence>
<dbReference type="RefSeq" id="WP_406776798.1">
    <property type="nucleotide sequence ID" value="NZ_JBEWZG010000001.1"/>
</dbReference>
<evidence type="ECO:0000256" key="2">
    <source>
        <dbReference type="ARBA" id="ARBA00012417"/>
    </source>
</evidence>
<dbReference type="SMART" id="SM00474">
    <property type="entry name" value="35EXOc"/>
    <property type="match status" value="1"/>
</dbReference>
<comment type="similarity">
    <text evidence="1 16">Belongs to the DNA polymerase type-A family.</text>
</comment>
<dbReference type="Gene3D" id="3.30.420.10">
    <property type="entry name" value="Ribonuclease H-like superfamily/Ribonuclease H"/>
    <property type="match status" value="1"/>
</dbReference>
<dbReference type="InterPro" id="IPR002298">
    <property type="entry name" value="DNA_polymerase_A"/>
</dbReference>
<dbReference type="SMART" id="SM00475">
    <property type="entry name" value="53EXOc"/>
    <property type="match status" value="1"/>
</dbReference>
<dbReference type="PANTHER" id="PTHR10133:SF27">
    <property type="entry name" value="DNA POLYMERASE NU"/>
    <property type="match status" value="1"/>
</dbReference>
<evidence type="ECO:0000256" key="9">
    <source>
        <dbReference type="ARBA" id="ARBA00022801"/>
    </source>
</evidence>
<dbReference type="InterPro" id="IPR019760">
    <property type="entry name" value="DNA-dir_DNA_pol_A_CS"/>
</dbReference>
<dbReference type="Pfam" id="PF01367">
    <property type="entry name" value="5_3_exonuc"/>
    <property type="match status" value="1"/>
</dbReference>
<evidence type="ECO:0000259" key="19">
    <source>
        <dbReference type="SMART" id="SM00475"/>
    </source>
</evidence>
<evidence type="ECO:0000313" key="22">
    <source>
        <dbReference type="Proteomes" id="UP001623559"/>
    </source>
</evidence>
<evidence type="ECO:0000256" key="5">
    <source>
        <dbReference type="ARBA" id="ARBA00022695"/>
    </source>
</evidence>
<protein>
    <recommendedName>
        <fullName evidence="3 15">DNA polymerase I</fullName>
        <ecNumber evidence="2 15">2.7.7.7</ecNumber>
    </recommendedName>
</protein>
<dbReference type="Pfam" id="PF02739">
    <property type="entry name" value="5_3_exonuc_N"/>
    <property type="match status" value="1"/>
</dbReference>
<dbReference type="SMART" id="SM00279">
    <property type="entry name" value="HhH2"/>
    <property type="match status" value="1"/>
</dbReference>
<dbReference type="Pfam" id="PF00476">
    <property type="entry name" value="DNA_pol_A"/>
    <property type="match status" value="1"/>
</dbReference>
<dbReference type="InterPro" id="IPR008918">
    <property type="entry name" value="HhH2"/>
</dbReference>
<dbReference type="Pfam" id="PF01612">
    <property type="entry name" value="DNA_pol_A_exo1"/>
    <property type="match status" value="1"/>
</dbReference>
<dbReference type="PRINTS" id="PR00868">
    <property type="entry name" value="DNAPOLI"/>
</dbReference>
<evidence type="ECO:0000256" key="13">
    <source>
        <dbReference type="ARBA" id="ARBA00023204"/>
    </source>
</evidence>
<dbReference type="CDD" id="cd09859">
    <property type="entry name" value="PIN_53EXO"/>
    <property type="match status" value="1"/>
</dbReference>
<organism evidence="21 22">
    <name type="scientific">Aquirufa novilacunae</name>
    <dbReference type="NCBI Taxonomy" id="3139305"/>
    <lineage>
        <taxon>Bacteria</taxon>
        <taxon>Pseudomonadati</taxon>
        <taxon>Bacteroidota</taxon>
        <taxon>Cytophagia</taxon>
        <taxon>Cytophagales</taxon>
        <taxon>Flectobacillaceae</taxon>
        <taxon>Aquirufa</taxon>
    </lineage>
</organism>
<name>A0ABW8SSM1_9BACT</name>
<evidence type="ECO:0000256" key="8">
    <source>
        <dbReference type="ARBA" id="ARBA00022763"/>
    </source>
</evidence>